<dbReference type="RefSeq" id="WP_193685348.1">
    <property type="nucleotide sequence ID" value="NZ_CP062941.1"/>
</dbReference>
<evidence type="ECO:0000313" key="3">
    <source>
        <dbReference type="EMBL" id="QOL48302.1"/>
    </source>
</evidence>
<evidence type="ECO:0000256" key="1">
    <source>
        <dbReference type="SAM" id="MobiDB-lite"/>
    </source>
</evidence>
<dbReference type="Pfam" id="PF12762">
    <property type="entry name" value="DDE_Tnp_IS1595"/>
    <property type="match status" value="1"/>
</dbReference>
<dbReference type="PANTHER" id="PTHR33293">
    <property type="entry name" value="INSERTION ELEMENT IS1 1 PROTEIN INSB-RELATED"/>
    <property type="match status" value="1"/>
</dbReference>
<protein>
    <submittedName>
        <fullName evidence="3">IS1595 family transposase</fullName>
    </submittedName>
</protein>
<accession>A0A7L9U207</accession>
<feature type="compositionally biased region" description="Basic residues" evidence="1">
    <location>
        <begin position="168"/>
        <end position="178"/>
    </location>
</feature>
<dbReference type="PANTHER" id="PTHR33293:SF1">
    <property type="entry name" value="INSERTION ELEMENT IS1 1 PROTEIN INSB-RELATED"/>
    <property type="match status" value="1"/>
</dbReference>
<sequence length="318" mass="35923">MHARKFEHFLKNLAALTRRQRERLLGLLLPTVKRDRTVDVIEQASAPQLACPGCGAQQFHKHGRANGLQRFRCRACGRTCNALTNTPLARLRHKGRWLDYLGGMLDSHSIRRSAAQLGVAGATSFRWRHRFLALTQNDRPQRLAGIAEADEMYVLESHKGSRSLDRPPRKRGGKATKRGISKEQMCILVARDRTGQTLDWVPGKGPVTRAQLHEHLKVRLEPDVLLVTDAHAAYRHFAREAGITHQTVNLQAGIRVRGALHVQNVNAYHSRLRGWLQPFRGIASRYLGNYLGWRWALDGARIKTPEALLRAAIGIFHI</sequence>
<organism evidence="3 4">
    <name type="scientific">Massilia litorea</name>
    <dbReference type="NCBI Taxonomy" id="2769491"/>
    <lineage>
        <taxon>Bacteria</taxon>
        <taxon>Pseudomonadati</taxon>
        <taxon>Pseudomonadota</taxon>
        <taxon>Betaproteobacteria</taxon>
        <taxon>Burkholderiales</taxon>
        <taxon>Oxalobacteraceae</taxon>
        <taxon>Telluria group</taxon>
        <taxon>Massilia</taxon>
    </lineage>
</organism>
<gene>
    <name evidence="3" type="ORF">LPB04_15075</name>
</gene>
<dbReference type="InterPro" id="IPR051354">
    <property type="entry name" value="Transposase_27_IS1"/>
</dbReference>
<dbReference type="SMART" id="SM01126">
    <property type="entry name" value="DDE_Tnp_IS1595"/>
    <property type="match status" value="1"/>
</dbReference>
<name>A0A7L9U207_9BURK</name>
<feature type="domain" description="ISXO2-like transposase" evidence="2">
    <location>
        <begin position="142"/>
        <end position="296"/>
    </location>
</feature>
<dbReference type="EMBL" id="CP062941">
    <property type="protein sequence ID" value="QOL48302.1"/>
    <property type="molecule type" value="Genomic_DNA"/>
</dbReference>
<evidence type="ECO:0000259" key="2">
    <source>
        <dbReference type="SMART" id="SM01126"/>
    </source>
</evidence>
<dbReference type="NCBIfam" id="NF033547">
    <property type="entry name" value="transpos_IS1595"/>
    <property type="match status" value="1"/>
</dbReference>
<proteinExistence type="predicted"/>
<keyword evidence="4" id="KW-1185">Reference proteome</keyword>
<evidence type="ECO:0000313" key="4">
    <source>
        <dbReference type="Proteomes" id="UP000593875"/>
    </source>
</evidence>
<dbReference type="InterPro" id="IPR024445">
    <property type="entry name" value="Tnp_ISXO2-like"/>
</dbReference>
<dbReference type="KEGG" id="mlir:LPB04_15075"/>
<dbReference type="Proteomes" id="UP000593875">
    <property type="component" value="Chromosome"/>
</dbReference>
<feature type="region of interest" description="Disordered" evidence="1">
    <location>
        <begin position="158"/>
        <end position="178"/>
    </location>
</feature>
<dbReference type="AlphaFoldDB" id="A0A7L9U207"/>
<reference evidence="3 4" key="1">
    <citation type="submission" date="2020-10" db="EMBL/GenBank/DDBJ databases">
        <title>Genome sequencing of Massilia sp. LPB0304.</title>
        <authorList>
            <person name="Kim J."/>
        </authorList>
    </citation>
    <scope>NUCLEOTIDE SEQUENCE [LARGE SCALE GENOMIC DNA]</scope>
    <source>
        <strain evidence="3 4">LPB0304</strain>
    </source>
</reference>
<feature type="compositionally biased region" description="Basic and acidic residues" evidence="1">
    <location>
        <begin position="158"/>
        <end position="167"/>
    </location>
</feature>